<organism evidence="1">
    <name type="scientific">Fusobacterium animalis</name>
    <dbReference type="NCBI Taxonomy" id="76859"/>
    <lineage>
        <taxon>Bacteria</taxon>
        <taxon>Fusobacteriati</taxon>
        <taxon>Fusobacteriota</taxon>
        <taxon>Fusobacteriia</taxon>
        <taxon>Fusobacteriales</taxon>
        <taxon>Fusobacteriaceae</taxon>
        <taxon>Fusobacterium</taxon>
    </lineage>
</organism>
<dbReference type="EMBL" id="CP012713">
    <property type="protein sequence ID" value="ALF16986.1"/>
    <property type="molecule type" value="Genomic_DNA"/>
</dbReference>
<accession>A0A0M4RDS2</accession>
<dbReference type="PATRIC" id="fig|76859.3.peg.359"/>
<protein>
    <submittedName>
        <fullName evidence="1">Penicillin-binding protein</fullName>
    </submittedName>
</protein>
<proteinExistence type="predicted"/>
<evidence type="ECO:0000313" key="2">
    <source>
        <dbReference type="Proteomes" id="UP000063147"/>
    </source>
</evidence>
<evidence type="ECO:0000313" key="1">
    <source>
        <dbReference type="EMBL" id="ALF16986.1"/>
    </source>
</evidence>
<dbReference type="Proteomes" id="UP000063147">
    <property type="component" value="Chromosome"/>
</dbReference>
<sequence>MKTINFYKKEKLIFSVYAESLEDVLKSPLSYFPAYTTDVIITDVSYQYPIYKDDILREMTREEKVRAGIDVTLEDGEIIKDKKIITVPKPQGNPKYLSWNKEKGLWLLDNEREYQDYMALIDDLKAKSLAYGFDYKVDGKEHRQKCRDKDITLLASNVTFMLAEKTLFGKEKPITWYFEDNFGLELNLEKSLILASYGKTFTQSVYDTEHYFKTKVNPKELTKAEFESKRKEIHSKLAKG</sequence>
<name>A0A0M4RDS2_9FUSO</name>
<dbReference type="OrthoDB" id="89600at2"/>
<dbReference type="RefSeq" id="WP_060675688.1">
    <property type="nucleotide sequence ID" value="NZ_CP012713.1"/>
</dbReference>
<reference evidence="1 2" key="1">
    <citation type="submission" date="2015-09" db="EMBL/GenBank/DDBJ databases">
        <authorList>
            <person name="Jackson K.R."/>
            <person name="Lunt B.L."/>
            <person name="Fisher J.N.B."/>
            <person name="Gardner A.V."/>
            <person name="Bailey M.E."/>
            <person name="Deus L.M."/>
            <person name="Earl A.S."/>
            <person name="Gibby P.D."/>
            <person name="Hartmann K.A."/>
            <person name="Liu J.E."/>
            <person name="Manci A.M."/>
            <person name="Nielsen D.A."/>
            <person name="Solomon M.B."/>
            <person name="Breakwell D.P."/>
            <person name="Burnett S.H."/>
            <person name="Grose J.H."/>
        </authorList>
    </citation>
    <scope>NUCLEOTIDE SEQUENCE [LARGE SCALE GENOMIC DNA]</scope>
    <source>
        <strain evidence="1 2">KCOM 1279</strain>
    </source>
</reference>
<dbReference type="AlphaFoldDB" id="A0A0M4RDS2"/>
<gene>
    <name evidence="1" type="ORF">RN98_01800</name>
</gene>